<evidence type="ECO:0008006" key="3">
    <source>
        <dbReference type="Google" id="ProtNLM"/>
    </source>
</evidence>
<protein>
    <recommendedName>
        <fullName evidence="3">Adenylate cyclase</fullName>
    </recommendedName>
</protein>
<dbReference type="RefSeq" id="WP_244357694.1">
    <property type="nucleotide sequence ID" value="NZ_JAJNNZ010000008.1"/>
</dbReference>
<keyword evidence="2" id="KW-1185">Reference proteome</keyword>
<gene>
    <name evidence="1" type="ORF">LNL84_12100</name>
</gene>
<dbReference type="Gene3D" id="1.25.40.10">
    <property type="entry name" value="Tetratricopeptide repeat domain"/>
    <property type="match status" value="1"/>
</dbReference>
<evidence type="ECO:0000313" key="1">
    <source>
        <dbReference type="EMBL" id="MCJ2377575.1"/>
    </source>
</evidence>
<dbReference type="EMBL" id="JAJNNZ010000008">
    <property type="protein sequence ID" value="MCJ2377575.1"/>
    <property type="molecule type" value="Genomic_DNA"/>
</dbReference>
<evidence type="ECO:0000313" key="2">
    <source>
        <dbReference type="Proteomes" id="UP001139488"/>
    </source>
</evidence>
<comment type="caution">
    <text evidence="1">The sequence shown here is derived from an EMBL/GenBank/DDBJ whole genome shotgun (WGS) entry which is preliminary data.</text>
</comment>
<proteinExistence type="predicted"/>
<dbReference type="InterPro" id="IPR011990">
    <property type="entry name" value="TPR-like_helical_dom_sf"/>
</dbReference>
<dbReference type="AlphaFoldDB" id="A0A9X2AWN8"/>
<dbReference type="SUPFAM" id="SSF48452">
    <property type="entry name" value="TPR-like"/>
    <property type="match status" value="1"/>
</dbReference>
<name>A0A9X2AWN8_9VIBR</name>
<sequence>MAPTAQQIHKTLEKILSHGTFHSSPKLSSFLRYIVEQTIDGQGSRLKQYTIATELFGKSDDFDPALDPIVRMQASKLRKSLDAFYQSEPEGLTVRITLPKGSYQPNFELVDKSSALVQQPLLEDAFPSIAVLPFTCLDNKGDSEVENMVASFHQELNLALSKFEQLTVLSSFRVDELMEEKLSLSEIKTALNAKYLLAGNARTLGNKIRVTVTLSESEHGRQVWSERFECSADEASMYSEQDRLVVLIASKVGSAYGVISLNEYSQVKRIAKNELNGYQARLCYLEYLTHMTREGLHDIRNLYENLVSGPYASDAQSLAILSQIYCDSFLFGELSLEQVQEKCALLVAKAMDYAPLNNEVLLAQAWWALLARKPQRVAGCAERIMQLNPSSTYTLGAAGWLVCLSGNFDYGLSTLKLISEREDYYPSWLKLATALNAVKQGDIDAALSSIELFYFEGNPLQTILLALIYKVADQHELAEQHWQEALLILPNASDVTEQLLTTILLDNALSDSLEQARQSFV</sequence>
<organism evidence="1 2">
    <name type="scientific">Vibrio gelatinilyticus</name>
    <dbReference type="NCBI Taxonomy" id="2893468"/>
    <lineage>
        <taxon>Bacteria</taxon>
        <taxon>Pseudomonadati</taxon>
        <taxon>Pseudomonadota</taxon>
        <taxon>Gammaproteobacteria</taxon>
        <taxon>Vibrionales</taxon>
        <taxon>Vibrionaceae</taxon>
        <taxon>Vibrio</taxon>
    </lineage>
</organism>
<dbReference type="Proteomes" id="UP001139488">
    <property type="component" value="Unassembled WGS sequence"/>
</dbReference>
<accession>A0A9X2AWN8</accession>
<reference evidence="1" key="1">
    <citation type="submission" date="2021-11" db="EMBL/GenBank/DDBJ databases">
        <title>Vibrio ZSDE26 sp. nov. and Vibrio ZSDZ34 sp. nov., isolated from coastal seawater in Qingdao.</title>
        <authorList>
            <person name="Zhang P."/>
        </authorList>
    </citation>
    <scope>NUCLEOTIDE SEQUENCE</scope>
    <source>
        <strain evidence="1">ZSDZ34</strain>
    </source>
</reference>